<protein>
    <recommendedName>
        <fullName evidence="5">DNA modification methylase</fullName>
    </recommendedName>
</protein>
<keyword evidence="4" id="KW-1185">Reference proteome</keyword>
<proteinExistence type="predicted"/>
<accession>A0ABU2DV11</accession>
<evidence type="ECO:0008006" key="5">
    <source>
        <dbReference type="Google" id="ProtNLM"/>
    </source>
</evidence>
<evidence type="ECO:0000256" key="1">
    <source>
        <dbReference type="SAM" id="MobiDB-lite"/>
    </source>
</evidence>
<reference evidence="3 4" key="1">
    <citation type="submission" date="2023-09" db="EMBL/GenBank/DDBJ databases">
        <title>Description of three actinobacteria isolated from air of manufacturing shop in a pharmaceutical factory.</title>
        <authorList>
            <person name="Zhang D.-F."/>
        </authorList>
    </citation>
    <scope>NUCLEOTIDE SEQUENCE [LARGE SCALE GENOMIC DNA]</scope>
    <source>
        <strain evidence="3 4">LY-0111</strain>
    </source>
</reference>
<sequence>MKLAPTASRRIAAATIAAAAVAGMTGCSAANYMATTHAYSASDGVKTDIDQVKFRHLALVTDAEGNPARVIGSVDNGGTEDAQVSIEVGGDSFDLDVPSGEEISLEHDEEFIVGALDAAPGSFYEVTVEADGSSEQLQVSVLDGVLEEYRDLIPEGYDETTTEHLEHGPDTWGSGAAHHEDDH</sequence>
<feature type="region of interest" description="Disordered" evidence="1">
    <location>
        <begin position="161"/>
        <end position="183"/>
    </location>
</feature>
<evidence type="ECO:0000256" key="2">
    <source>
        <dbReference type="SAM" id="SignalP"/>
    </source>
</evidence>
<organism evidence="3 4">
    <name type="scientific">Nesterenkonia aerolata</name>
    <dbReference type="NCBI Taxonomy" id="3074079"/>
    <lineage>
        <taxon>Bacteria</taxon>
        <taxon>Bacillati</taxon>
        <taxon>Actinomycetota</taxon>
        <taxon>Actinomycetes</taxon>
        <taxon>Micrococcales</taxon>
        <taxon>Micrococcaceae</taxon>
        <taxon>Nesterenkonia</taxon>
    </lineage>
</organism>
<dbReference type="EMBL" id="JAVKGR010000023">
    <property type="protein sequence ID" value="MDR8020337.1"/>
    <property type="molecule type" value="Genomic_DNA"/>
</dbReference>
<dbReference type="Proteomes" id="UP001251870">
    <property type="component" value="Unassembled WGS sequence"/>
</dbReference>
<feature type="chain" id="PRO_5045213020" description="DNA modification methylase" evidence="2">
    <location>
        <begin position="30"/>
        <end position="183"/>
    </location>
</feature>
<name>A0ABU2DV11_9MICC</name>
<comment type="caution">
    <text evidence="3">The sequence shown here is derived from an EMBL/GenBank/DDBJ whole genome shotgun (WGS) entry which is preliminary data.</text>
</comment>
<evidence type="ECO:0000313" key="4">
    <source>
        <dbReference type="Proteomes" id="UP001251870"/>
    </source>
</evidence>
<dbReference type="RefSeq" id="WP_310549319.1">
    <property type="nucleotide sequence ID" value="NZ_JAVKGR010000023.1"/>
</dbReference>
<dbReference type="PROSITE" id="PS51257">
    <property type="entry name" value="PROKAR_LIPOPROTEIN"/>
    <property type="match status" value="1"/>
</dbReference>
<keyword evidence="2" id="KW-0732">Signal</keyword>
<gene>
    <name evidence="3" type="ORF">RIL96_12285</name>
</gene>
<evidence type="ECO:0000313" key="3">
    <source>
        <dbReference type="EMBL" id="MDR8020337.1"/>
    </source>
</evidence>
<feature type="signal peptide" evidence="2">
    <location>
        <begin position="1"/>
        <end position="29"/>
    </location>
</feature>